<dbReference type="RefSeq" id="WP_377938520.1">
    <property type="nucleotide sequence ID" value="NZ_JBHTHQ010000021.1"/>
</dbReference>
<gene>
    <name evidence="3" type="ORF">ACFQY8_03475</name>
</gene>
<dbReference type="EMBL" id="JBHTHQ010000021">
    <property type="protein sequence ID" value="MFD0704807.1"/>
    <property type="molecule type" value="Genomic_DNA"/>
</dbReference>
<proteinExistence type="predicted"/>
<dbReference type="PANTHER" id="PTHR35936:SF19">
    <property type="entry name" value="AMINO-ACID-BINDING PROTEIN YXEM-RELATED"/>
    <property type="match status" value="1"/>
</dbReference>
<accession>A0ABW2Y9Q1</accession>
<dbReference type="Proteomes" id="UP001597036">
    <property type="component" value="Unassembled WGS sequence"/>
</dbReference>
<protein>
    <submittedName>
        <fullName evidence="3">Transporter substrate-binding domain-containing protein</fullName>
    </submittedName>
</protein>
<reference evidence="4" key="1">
    <citation type="journal article" date="2019" name="Int. J. Syst. Evol. Microbiol.">
        <title>The Global Catalogue of Microorganisms (GCM) 10K type strain sequencing project: providing services to taxonomists for standard genome sequencing and annotation.</title>
        <authorList>
            <consortium name="The Broad Institute Genomics Platform"/>
            <consortium name="The Broad Institute Genome Sequencing Center for Infectious Disease"/>
            <person name="Wu L."/>
            <person name="Ma J."/>
        </authorList>
    </citation>
    <scope>NUCLEOTIDE SEQUENCE [LARGE SCALE GENOMIC DNA]</scope>
    <source>
        <strain evidence="4">CCM 8604</strain>
    </source>
</reference>
<name>A0ABW2Y9Q1_9BIFI</name>
<dbReference type="SMART" id="SM00062">
    <property type="entry name" value="PBPb"/>
    <property type="match status" value="1"/>
</dbReference>
<organism evidence="3 4">
    <name type="scientific">Alloscardovia venturai</name>
    <dbReference type="NCBI Taxonomy" id="1769421"/>
    <lineage>
        <taxon>Bacteria</taxon>
        <taxon>Bacillati</taxon>
        <taxon>Actinomycetota</taxon>
        <taxon>Actinomycetes</taxon>
        <taxon>Bifidobacteriales</taxon>
        <taxon>Bifidobacteriaceae</taxon>
        <taxon>Alloscardovia</taxon>
    </lineage>
</organism>
<dbReference type="SUPFAM" id="SSF53850">
    <property type="entry name" value="Periplasmic binding protein-like II"/>
    <property type="match status" value="1"/>
</dbReference>
<evidence type="ECO:0000256" key="1">
    <source>
        <dbReference type="ARBA" id="ARBA00022729"/>
    </source>
</evidence>
<keyword evidence="1" id="KW-0732">Signal</keyword>
<evidence type="ECO:0000313" key="4">
    <source>
        <dbReference type="Proteomes" id="UP001597036"/>
    </source>
</evidence>
<dbReference type="PROSITE" id="PS51257">
    <property type="entry name" value="PROKAR_LIPOPROTEIN"/>
    <property type="match status" value="1"/>
</dbReference>
<sequence length="299" mass="32708">MVRKVIRRGIVAFLSAVILISVAACGLELSDVIGPTVKIGIAFDRPGLSTYRNGAMRGFSGTVARAVAFDLGYSSRQIEWVDVNDSTQDDLFATGKIDMLVGASMYSQKYTNGRSTEFAGPFMKSHMGLMTRGGTEDDKGSDVRELQNSTQLTQVQDKSVCVVKGELQDDFTPQQLVTFESTAKQMFVQDSYSQCLSALATATVDVIVGNVVALEQLTHAATGQKFSVTEIKDSTISYGIVVPAGDDRLHAKIQNQLRDFALSKRWEKAFRPIARKSSLPYVRAMKAPYVEQIILDPAQ</sequence>
<evidence type="ECO:0000259" key="2">
    <source>
        <dbReference type="SMART" id="SM00062"/>
    </source>
</evidence>
<keyword evidence="4" id="KW-1185">Reference proteome</keyword>
<dbReference type="InterPro" id="IPR001638">
    <property type="entry name" value="Solute-binding_3/MltF_N"/>
</dbReference>
<dbReference type="PANTHER" id="PTHR35936">
    <property type="entry name" value="MEMBRANE-BOUND LYTIC MUREIN TRANSGLYCOSYLASE F"/>
    <property type="match status" value="1"/>
</dbReference>
<feature type="domain" description="Solute-binding protein family 3/N-terminal" evidence="2">
    <location>
        <begin position="36"/>
        <end position="273"/>
    </location>
</feature>
<dbReference type="Gene3D" id="3.40.190.10">
    <property type="entry name" value="Periplasmic binding protein-like II"/>
    <property type="match status" value="2"/>
</dbReference>
<comment type="caution">
    <text evidence="3">The sequence shown here is derived from an EMBL/GenBank/DDBJ whole genome shotgun (WGS) entry which is preliminary data.</text>
</comment>
<dbReference type="Pfam" id="PF00497">
    <property type="entry name" value="SBP_bac_3"/>
    <property type="match status" value="1"/>
</dbReference>
<evidence type="ECO:0000313" key="3">
    <source>
        <dbReference type="EMBL" id="MFD0704807.1"/>
    </source>
</evidence>